<dbReference type="Proteomes" id="UP000281771">
    <property type="component" value="Unassembled WGS sequence"/>
</dbReference>
<name>A0A3P1VF30_9STRE</name>
<keyword evidence="3" id="KW-1185">Reference proteome</keyword>
<reference evidence="2 3" key="1">
    <citation type="submission" date="2018-11" db="EMBL/GenBank/DDBJ databases">
        <title>Genomes From Bacteria Associated with the Canine Oral Cavity: a Test Case for Automated Genome-Based Taxonomic Assignment.</title>
        <authorList>
            <person name="Coil D.A."/>
            <person name="Jospin G."/>
            <person name="Darling A.E."/>
            <person name="Wallis C."/>
            <person name="Davis I.J."/>
            <person name="Harris S."/>
            <person name="Eisen J.A."/>
            <person name="Holcombe L.J."/>
            <person name="O'Flynn C."/>
        </authorList>
    </citation>
    <scope>NUCLEOTIDE SEQUENCE [LARGE SCALE GENOMIC DNA]</scope>
    <source>
        <strain evidence="2 3">OH4621_COT-116</strain>
    </source>
</reference>
<sequence length="263" mass="31303">MKNIKLIIATHKKFQMPRNKKLYLPIQVGSEGKAELGYQTDNTGENISLRNPYYSELTGLYWAWKNLDCDYLGLVHYRRYFSKKTQRFTEGLDIDDVILDQNDIEHLLEQAEVIVPKKRKYYIETLYSHYAHTHDKRHLEITRTILAEQQPDYLDSYDAVMRQRSGYMFNMFIMSKPLSDTYCEWLFPIIDELFNRIDVDGYSSFDARLFGRVSECLFNVWLSHQQLKTIEVPFMYMEKVNFFKKGKSFLEAKFLGKKYGSSF</sequence>
<dbReference type="RefSeq" id="WP_018167254.1">
    <property type="nucleotide sequence ID" value="NZ_RQZA01000001.1"/>
</dbReference>
<comment type="caution">
    <text evidence="2">The sequence shown here is derived from an EMBL/GenBank/DDBJ whole genome shotgun (WGS) entry which is preliminary data.</text>
</comment>
<proteinExistence type="predicted"/>
<organism evidence="2 3">
    <name type="scientific">Streptococcus minor</name>
    <dbReference type="NCBI Taxonomy" id="229549"/>
    <lineage>
        <taxon>Bacteria</taxon>
        <taxon>Bacillati</taxon>
        <taxon>Bacillota</taxon>
        <taxon>Bacilli</taxon>
        <taxon>Lactobacillales</taxon>
        <taxon>Streptococcaceae</taxon>
        <taxon>Streptococcus</taxon>
    </lineage>
</organism>
<dbReference type="InterPro" id="IPR025536">
    <property type="entry name" value="DUF4422"/>
</dbReference>
<evidence type="ECO:0000313" key="2">
    <source>
        <dbReference type="EMBL" id="RRD32256.1"/>
    </source>
</evidence>
<gene>
    <name evidence="2" type="ORF">EII38_00540</name>
</gene>
<evidence type="ECO:0000259" key="1">
    <source>
        <dbReference type="Pfam" id="PF14393"/>
    </source>
</evidence>
<dbReference type="AlphaFoldDB" id="A0A3P1VF30"/>
<feature type="domain" description="DUF4422" evidence="1">
    <location>
        <begin position="5"/>
        <end position="225"/>
    </location>
</feature>
<evidence type="ECO:0000313" key="3">
    <source>
        <dbReference type="Proteomes" id="UP000281771"/>
    </source>
</evidence>
<protein>
    <submittedName>
        <fullName evidence="2">DUF4422 domain-containing protein</fullName>
    </submittedName>
</protein>
<dbReference type="EMBL" id="RQZA01000001">
    <property type="protein sequence ID" value="RRD32256.1"/>
    <property type="molecule type" value="Genomic_DNA"/>
</dbReference>
<accession>A0A3P1VF30</accession>
<dbReference type="Pfam" id="PF14393">
    <property type="entry name" value="DUF4422"/>
    <property type="match status" value="1"/>
</dbReference>
<dbReference type="STRING" id="1123309.GCA_000377005_01331"/>